<evidence type="ECO:0000313" key="3">
    <source>
        <dbReference type="Proteomes" id="UP000431922"/>
    </source>
</evidence>
<keyword evidence="1" id="KW-0472">Membrane</keyword>
<reference evidence="2 3" key="1">
    <citation type="submission" date="2019-12" db="EMBL/GenBank/DDBJ databases">
        <title>Genomic-based taxomic classification of the family Erythrobacteraceae.</title>
        <authorList>
            <person name="Xu L."/>
        </authorList>
    </citation>
    <scope>NUCLEOTIDE SEQUENCE [LARGE SCALE GENOMIC DNA]</scope>
    <source>
        <strain evidence="2 3">KCTC 42453</strain>
    </source>
</reference>
<proteinExistence type="predicted"/>
<gene>
    <name evidence="2" type="ORF">GRI65_10910</name>
</gene>
<accession>A0A845B2Y6</accession>
<name>A0A845B2Y6_9SPHN</name>
<protein>
    <submittedName>
        <fullName evidence="2">Uncharacterized protein</fullName>
    </submittedName>
</protein>
<keyword evidence="1" id="KW-1133">Transmembrane helix</keyword>
<dbReference type="AlphaFoldDB" id="A0A845B2Y6"/>
<sequence>MHVPKWAVGLNFFGIVLLATWAIALSVGKNPLPWPDPGSRIFAASSPEAKAAIVELISKHGVEERFEVNSSGILRSIMWDGTIVNYSPTAFTQKVGNASSAIGLVSNEPLISAQNAARFLRSKGFKAEVIESAEPGMPVHFVITDAMLGTALNFRPPVTQMPAPK</sequence>
<evidence type="ECO:0000256" key="1">
    <source>
        <dbReference type="SAM" id="Phobius"/>
    </source>
</evidence>
<dbReference type="Proteomes" id="UP000431922">
    <property type="component" value="Unassembled WGS sequence"/>
</dbReference>
<feature type="transmembrane region" description="Helical" evidence="1">
    <location>
        <begin position="6"/>
        <end position="27"/>
    </location>
</feature>
<keyword evidence="1" id="KW-0812">Transmembrane</keyword>
<dbReference type="RefSeq" id="WP_160756616.1">
    <property type="nucleotide sequence ID" value="NZ_WTYL01000003.1"/>
</dbReference>
<comment type="caution">
    <text evidence="2">The sequence shown here is derived from an EMBL/GenBank/DDBJ whole genome shotgun (WGS) entry which is preliminary data.</text>
</comment>
<evidence type="ECO:0000313" key="2">
    <source>
        <dbReference type="EMBL" id="MXP44965.1"/>
    </source>
</evidence>
<organism evidence="2 3">
    <name type="scientific">Allopontixanthobacter sediminis</name>
    <dbReference type="NCBI Taxonomy" id="1689985"/>
    <lineage>
        <taxon>Bacteria</taxon>
        <taxon>Pseudomonadati</taxon>
        <taxon>Pseudomonadota</taxon>
        <taxon>Alphaproteobacteria</taxon>
        <taxon>Sphingomonadales</taxon>
        <taxon>Erythrobacteraceae</taxon>
        <taxon>Allopontixanthobacter</taxon>
    </lineage>
</organism>
<keyword evidence="3" id="KW-1185">Reference proteome</keyword>
<dbReference type="OrthoDB" id="8478838at2"/>
<dbReference type="EMBL" id="WTYL01000003">
    <property type="protein sequence ID" value="MXP44965.1"/>
    <property type="molecule type" value="Genomic_DNA"/>
</dbReference>